<keyword evidence="7" id="KW-0528">Neurotoxin</keyword>
<evidence type="ECO:0000256" key="11">
    <source>
        <dbReference type="SAM" id="MobiDB-lite"/>
    </source>
</evidence>
<keyword evidence="9" id="KW-1053">Target membrane</keyword>
<evidence type="ECO:0000313" key="12">
    <source>
        <dbReference type="EMBL" id="GIY91721.1"/>
    </source>
</evidence>
<feature type="region of interest" description="Disordered" evidence="11">
    <location>
        <begin position="317"/>
        <end position="337"/>
    </location>
</feature>
<name>A0AAV4X9Y6_CAEEX</name>
<organism evidence="12 13">
    <name type="scientific">Caerostris extrusa</name>
    <name type="common">Bark spider</name>
    <name type="synonym">Caerostris bankana</name>
    <dbReference type="NCBI Taxonomy" id="172846"/>
    <lineage>
        <taxon>Eukaryota</taxon>
        <taxon>Metazoa</taxon>
        <taxon>Ecdysozoa</taxon>
        <taxon>Arthropoda</taxon>
        <taxon>Chelicerata</taxon>
        <taxon>Arachnida</taxon>
        <taxon>Araneae</taxon>
        <taxon>Araneomorphae</taxon>
        <taxon>Entelegynae</taxon>
        <taxon>Araneoidea</taxon>
        <taxon>Araneidae</taxon>
        <taxon>Caerostris</taxon>
    </lineage>
</organism>
<sequence length="795" mass="88435">MRGHLEVVRNLIDGGADSDVTDKHGCTALHWALRRHHSAIAVILLQYGCNIDTVDNGSSHPYCIQRRFAVHGTNTLCFSDAKLKFQIRPISFALSCSKWTHGISAVFMLSRLRCGIENKDGITSEISALAQGYNEMANLLNRLRNVHLREEYISQLIPSTKPISKIKLKLFGHSGVGKSTFVDSLKCGYFVSWFRRSVGSMSPKLTRNKKSVIELNSSGTAKLLFETNFDTYTHGVDAQHLHISGYCGKSGKAARVALVATHADSSSCHRVAATGEYVSSEATSVLRIMQSKFGKIIRFTRNGFRLRHTRCWLTSNESAQELRSTSQGQSNTDKRLSFIDRRKPSNSAAPGHAQERPAHVASVLRGKCLFQGQTHQGPSPMGWDRTRKSGSVRGERAPRQSSNPGLPKSTSFLEAVCTQLSTSWRKSRCCFPVLPWQEFMDLVHSEVNPLAGEEHMKELIQQLQIMGEVLYIACENDDVVILDPGWLCGTILGYLLSQENLEQARITGIYSGDDIQLLFPEADGSKLLTILEALQLCTECETEGEIEYEFPRFNLVESVEGLWNSSQYTAYGGVRLSCQYKYFLATLFPRLQVNLRRSLKGSSDPDCDLYQWYRGSKYCSGPLEGIITLVDDDTAYEIKVRGPATMKSENACQYCFLRCCRGANVHPTRENISRTFIGDFPEISLATNASQPDIPFASASKSVAQLKCRTTKKIFTSDIKLSMLQRVQLALSNTARLLQQTEPTQRKLASRTSRSKSCGCPGVRSPCFTVAFAKLPMSLCHPGLSRFHGQGLVHA</sequence>
<dbReference type="Proteomes" id="UP001054945">
    <property type="component" value="Unassembled WGS sequence"/>
</dbReference>
<dbReference type="PROSITE" id="PS50297">
    <property type="entry name" value="ANK_REP_REGION"/>
    <property type="match status" value="1"/>
</dbReference>
<evidence type="ECO:0000256" key="7">
    <source>
        <dbReference type="ARBA" id="ARBA00022699"/>
    </source>
</evidence>
<keyword evidence="6" id="KW-0800">Toxin</keyword>
<keyword evidence="12" id="KW-0418">Kinase</keyword>
<dbReference type="SUPFAM" id="SSF48403">
    <property type="entry name" value="Ankyrin repeat"/>
    <property type="match status" value="1"/>
</dbReference>
<keyword evidence="3" id="KW-0268">Exocytosis</keyword>
<keyword evidence="13" id="KW-1185">Reference proteome</keyword>
<feature type="repeat" description="ANK" evidence="10">
    <location>
        <begin position="24"/>
        <end position="56"/>
    </location>
</feature>
<feature type="compositionally biased region" description="Polar residues" evidence="11">
    <location>
        <begin position="399"/>
        <end position="408"/>
    </location>
</feature>
<proteinExistence type="predicted"/>
<accession>A0AAV4X9Y6</accession>
<comment type="subcellular location">
    <subcellularLocation>
        <location evidence="2">Secreted</location>
    </subcellularLocation>
    <subcellularLocation>
        <location evidence="1">Target cell membrane</location>
    </subcellularLocation>
</comment>
<keyword evidence="12" id="KW-0808">Transferase</keyword>
<evidence type="ECO:0000256" key="8">
    <source>
        <dbReference type="ARBA" id="ARBA00023028"/>
    </source>
</evidence>
<dbReference type="AlphaFoldDB" id="A0AAV4X9Y6"/>
<dbReference type="GO" id="GO:0044218">
    <property type="term" value="C:other organism cell membrane"/>
    <property type="evidence" value="ECO:0007669"/>
    <property type="project" value="UniProtKB-KW"/>
</dbReference>
<evidence type="ECO:0000256" key="1">
    <source>
        <dbReference type="ARBA" id="ARBA00004175"/>
    </source>
</evidence>
<keyword evidence="9" id="KW-0472">Membrane</keyword>
<keyword evidence="4" id="KW-0964">Secreted</keyword>
<evidence type="ECO:0000256" key="4">
    <source>
        <dbReference type="ARBA" id="ARBA00022525"/>
    </source>
</evidence>
<protein>
    <submittedName>
        <fullName evidence="12">Death-associated protein kinase dapk-1</fullName>
    </submittedName>
</protein>
<dbReference type="GO" id="GO:0044231">
    <property type="term" value="C:host cell presynaptic membrane"/>
    <property type="evidence" value="ECO:0007669"/>
    <property type="project" value="UniProtKB-KW"/>
</dbReference>
<evidence type="ECO:0000256" key="9">
    <source>
        <dbReference type="ARBA" id="ARBA00023298"/>
    </source>
</evidence>
<dbReference type="GO" id="GO:0016301">
    <property type="term" value="F:kinase activity"/>
    <property type="evidence" value="ECO:0007669"/>
    <property type="project" value="UniProtKB-KW"/>
</dbReference>
<evidence type="ECO:0000256" key="6">
    <source>
        <dbReference type="ARBA" id="ARBA00022656"/>
    </source>
</evidence>
<gene>
    <name evidence="12" type="primary">dapk-1</name>
    <name evidence="12" type="ORF">CEXT_471041</name>
</gene>
<evidence type="ECO:0000256" key="3">
    <source>
        <dbReference type="ARBA" id="ARBA00022483"/>
    </source>
</evidence>
<dbReference type="PANTHER" id="PTHR12449:SF18">
    <property type="entry name" value="DEATH DOMAIN-CONTAINING PROTEIN"/>
    <property type="match status" value="1"/>
</dbReference>
<feature type="repeat" description="ANK" evidence="10">
    <location>
        <begin position="1"/>
        <end position="23"/>
    </location>
</feature>
<comment type="caution">
    <text evidence="12">The sequence shown here is derived from an EMBL/GenBank/DDBJ whole genome shotgun (WGS) entry which is preliminary data.</text>
</comment>
<dbReference type="PANTHER" id="PTHR12449">
    <property type="entry name" value="DEATH DOMAIN-CONTAINING PROTEIN"/>
    <property type="match status" value="1"/>
</dbReference>
<dbReference type="InterPro" id="IPR002110">
    <property type="entry name" value="Ankyrin_rpt"/>
</dbReference>
<dbReference type="Gene3D" id="1.25.40.20">
    <property type="entry name" value="Ankyrin repeat-containing domain"/>
    <property type="match status" value="1"/>
</dbReference>
<keyword evidence="8" id="KW-0638">Presynaptic neurotoxin</keyword>
<dbReference type="InterPro" id="IPR036770">
    <property type="entry name" value="Ankyrin_rpt-contain_sf"/>
</dbReference>
<evidence type="ECO:0000256" key="2">
    <source>
        <dbReference type="ARBA" id="ARBA00004613"/>
    </source>
</evidence>
<dbReference type="PROSITE" id="PS50088">
    <property type="entry name" value="ANK_REPEAT"/>
    <property type="match status" value="2"/>
</dbReference>
<dbReference type="InterPro" id="IPR039788">
    <property type="entry name" value="NOL4/NOL4L"/>
</dbReference>
<dbReference type="GO" id="GO:0090729">
    <property type="term" value="F:toxin activity"/>
    <property type="evidence" value="ECO:0007669"/>
    <property type="project" value="UniProtKB-KW"/>
</dbReference>
<feature type="compositionally biased region" description="Polar residues" evidence="11">
    <location>
        <begin position="317"/>
        <end position="331"/>
    </location>
</feature>
<dbReference type="GO" id="GO:0005576">
    <property type="term" value="C:extracellular region"/>
    <property type="evidence" value="ECO:0007669"/>
    <property type="project" value="UniProtKB-SubCell"/>
</dbReference>
<dbReference type="Pfam" id="PF12796">
    <property type="entry name" value="Ank_2"/>
    <property type="match status" value="1"/>
</dbReference>
<keyword evidence="10" id="KW-0040">ANK repeat</keyword>
<evidence type="ECO:0000256" key="5">
    <source>
        <dbReference type="ARBA" id="ARBA00022537"/>
    </source>
</evidence>
<dbReference type="SMART" id="SM00248">
    <property type="entry name" value="ANK"/>
    <property type="match status" value="1"/>
</dbReference>
<evidence type="ECO:0000313" key="13">
    <source>
        <dbReference type="Proteomes" id="UP001054945"/>
    </source>
</evidence>
<feature type="region of interest" description="Disordered" evidence="11">
    <location>
        <begin position="371"/>
        <end position="408"/>
    </location>
</feature>
<keyword evidence="5" id="KW-1052">Target cell membrane</keyword>
<dbReference type="EMBL" id="BPLR01000045">
    <property type="protein sequence ID" value="GIY91721.1"/>
    <property type="molecule type" value="Genomic_DNA"/>
</dbReference>
<evidence type="ECO:0000256" key="10">
    <source>
        <dbReference type="PROSITE-ProRule" id="PRU00023"/>
    </source>
</evidence>
<reference evidence="12 13" key="1">
    <citation type="submission" date="2021-06" db="EMBL/GenBank/DDBJ databases">
        <title>Caerostris extrusa draft genome.</title>
        <authorList>
            <person name="Kono N."/>
            <person name="Arakawa K."/>
        </authorList>
    </citation>
    <scope>NUCLEOTIDE SEQUENCE [LARGE SCALE GENOMIC DNA]</scope>
</reference>
<dbReference type="GO" id="GO:0006887">
    <property type="term" value="P:exocytosis"/>
    <property type="evidence" value="ECO:0007669"/>
    <property type="project" value="UniProtKB-KW"/>
</dbReference>